<dbReference type="InterPro" id="IPR035406">
    <property type="entry name" value="DUF5412"/>
</dbReference>
<dbReference type="EMBL" id="JAUBDI010000011">
    <property type="protein sequence ID" value="MDW0113990.1"/>
    <property type="molecule type" value="Genomic_DNA"/>
</dbReference>
<comment type="caution">
    <text evidence="2">The sequence shown here is derived from an EMBL/GenBank/DDBJ whole genome shotgun (WGS) entry which is preliminary data.</text>
</comment>
<keyword evidence="3" id="KW-1185">Reference proteome</keyword>
<feature type="transmembrane region" description="Helical" evidence="1">
    <location>
        <begin position="68"/>
        <end position="91"/>
    </location>
</feature>
<feature type="transmembrane region" description="Helical" evidence="1">
    <location>
        <begin position="111"/>
        <end position="133"/>
    </location>
</feature>
<name>A0ABU4GAJ3_9BACL</name>
<reference evidence="2 3" key="1">
    <citation type="submission" date="2023-06" db="EMBL/GenBank/DDBJ databases">
        <title>Sporosarcina sp. nov., isolated from Korean traditional fermented seafood 'Jeotgal'.</title>
        <authorList>
            <person name="Yang A.I."/>
            <person name="Shin N.-R."/>
        </authorList>
    </citation>
    <scope>NUCLEOTIDE SEQUENCE [LARGE SCALE GENOMIC DNA]</scope>
    <source>
        <strain evidence="2 3">KCTC13119</strain>
    </source>
</reference>
<feature type="transmembrane region" description="Helical" evidence="1">
    <location>
        <begin position="38"/>
        <end position="56"/>
    </location>
</feature>
<evidence type="ECO:0000256" key="1">
    <source>
        <dbReference type="SAM" id="Phobius"/>
    </source>
</evidence>
<evidence type="ECO:0000313" key="3">
    <source>
        <dbReference type="Proteomes" id="UP001282284"/>
    </source>
</evidence>
<accession>A0ABU4GAJ3</accession>
<protein>
    <submittedName>
        <fullName evidence="2">DUF5412 family protein</fullName>
    </submittedName>
</protein>
<evidence type="ECO:0000313" key="2">
    <source>
        <dbReference type="EMBL" id="MDW0113990.1"/>
    </source>
</evidence>
<dbReference type="RefSeq" id="WP_317944707.1">
    <property type="nucleotide sequence ID" value="NZ_JAUBDI010000011.1"/>
</dbReference>
<proteinExistence type="predicted"/>
<keyword evidence="1" id="KW-0472">Membrane</keyword>
<dbReference type="Pfam" id="PF17428">
    <property type="entry name" value="DUF5412"/>
    <property type="match status" value="1"/>
</dbReference>
<organism evidence="2 3">
    <name type="scientific">Sporosarcina saromensis</name>
    <dbReference type="NCBI Taxonomy" id="359365"/>
    <lineage>
        <taxon>Bacteria</taxon>
        <taxon>Bacillati</taxon>
        <taxon>Bacillota</taxon>
        <taxon>Bacilli</taxon>
        <taxon>Bacillales</taxon>
        <taxon>Caryophanaceae</taxon>
        <taxon>Sporosarcina</taxon>
    </lineage>
</organism>
<keyword evidence="1" id="KW-1133">Transmembrane helix</keyword>
<gene>
    <name evidence="2" type="ORF">QT711_12400</name>
</gene>
<keyword evidence="1" id="KW-0812">Transmembrane</keyword>
<dbReference type="Proteomes" id="UP001282284">
    <property type="component" value="Unassembled WGS sequence"/>
</dbReference>
<sequence>MGNKYNLWSFILCFLLLGLSFQALYASYNRTWQLAPDALTLWLLSVFNFIIAIIGFKDKSSKRAKWRSWLTVIITVPLSIAFLLGVAVNTMAREHIETTQSPDNEIVIDFYTLNGGAATSISVTGVLNGPLWFKKRIYYEDPMHEANVEWKNNYIVTINNHTLNLKKGEVFFD</sequence>